<feature type="transmembrane region" description="Helical" evidence="6">
    <location>
        <begin position="429"/>
        <end position="449"/>
    </location>
</feature>
<feature type="transmembrane region" description="Helical" evidence="6">
    <location>
        <begin position="168"/>
        <end position="190"/>
    </location>
</feature>
<comment type="subcellular location">
    <subcellularLocation>
        <location evidence="1">Membrane</location>
        <topology evidence="1">Multi-pass membrane protein</topology>
    </subcellularLocation>
</comment>
<evidence type="ECO:0000313" key="9">
    <source>
        <dbReference type="Proteomes" id="UP000270342"/>
    </source>
</evidence>
<dbReference type="EMBL" id="RBZU01000008">
    <property type="protein sequence ID" value="RKP51911.1"/>
    <property type="molecule type" value="Genomic_DNA"/>
</dbReference>
<feature type="transmembrane region" description="Helical" evidence="6">
    <location>
        <begin position="512"/>
        <end position="531"/>
    </location>
</feature>
<dbReference type="PRINTS" id="PR01036">
    <property type="entry name" value="TCRTETB"/>
</dbReference>
<evidence type="ECO:0000256" key="3">
    <source>
        <dbReference type="ARBA" id="ARBA00022989"/>
    </source>
</evidence>
<evidence type="ECO:0000256" key="5">
    <source>
        <dbReference type="SAM" id="MobiDB-lite"/>
    </source>
</evidence>
<keyword evidence="2 6" id="KW-0812">Transmembrane</keyword>
<feature type="compositionally biased region" description="Polar residues" evidence="5">
    <location>
        <begin position="1"/>
        <end position="27"/>
    </location>
</feature>
<dbReference type="Proteomes" id="UP000270342">
    <property type="component" value="Unassembled WGS sequence"/>
</dbReference>
<evidence type="ECO:0000313" key="8">
    <source>
        <dbReference type="EMBL" id="RKP51911.1"/>
    </source>
</evidence>
<feature type="transmembrane region" description="Helical" evidence="6">
    <location>
        <begin position="262"/>
        <end position="278"/>
    </location>
</feature>
<feature type="transmembrane region" description="Helical" evidence="6">
    <location>
        <begin position="81"/>
        <end position="102"/>
    </location>
</feature>
<dbReference type="Gene3D" id="1.20.1250.20">
    <property type="entry name" value="MFS general substrate transporter like domains"/>
    <property type="match status" value="1"/>
</dbReference>
<evidence type="ECO:0000256" key="6">
    <source>
        <dbReference type="SAM" id="Phobius"/>
    </source>
</evidence>
<sequence>MPSTPRSFASRVSTQSSAARETVSGAQSHAAPTATTRRSTNFILTTASAICALIVLDTNVVAVSLPSIARTFHADFADVEWVVSAYMVAFAACLLAAGGLADRIGRKRLLLIGLAVFAAASLGCGLAPSVLWLNIARAVKGVGAGMLIPSSLAIIAHTFQDEHERARAWAFWGMCMGIATTIAPLVGGAITQFVGWRWIFLMNLPICAVLAACAFSSMSESKNPHAVAIDKPGSLTFGLALACGIWALIDAGIQGWTSTTTLTRLAGSLLLFALFVGIERRTRHAMIDLALFRDRRFVGAVLAMFGYAACAQVMMTFLPLYLQNAFGLPAVAAGLGMLPFALAMIVGPFIGAALLRRRSIDRVLLIGLVLIGAGNMLTAGVAPMGRYLWVACGMVVTGLGAGIMNGNTQKAIVARVAPSRTGMASGISTTTRFTAIVMSVGVLGGVLAARTRDAFDLAVAGKPAIAAYVDAPFVSRVLAGDAAGAVMHAPDHVHAMLSTLARSSFASGFSDAMGAAGTVALVLAACLWGIAARE</sequence>
<dbReference type="AlphaFoldDB" id="A0A494XQJ0"/>
<dbReference type="OrthoDB" id="9807274at2"/>
<feature type="transmembrane region" description="Helical" evidence="6">
    <location>
        <begin position="387"/>
        <end position="408"/>
    </location>
</feature>
<dbReference type="InterPro" id="IPR020846">
    <property type="entry name" value="MFS_dom"/>
</dbReference>
<gene>
    <name evidence="8" type="ORF">D7S86_18375</name>
</gene>
<feature type="transmembrane region" description="Helical" evidence="6">
    <location>
        <begin position="42"/>
        <end position="69"/>
    </location>
</feature>
<comment type="caution">
    <text evidence="8">The sequence shown here is derived from an EMBL/GenBank/DDBJ whole genome shotgun (WGS) entry which is preliminary data.</text>
</comment>
<dbReference type="PANTHER" id="PTHR42718">
    <property type="entry name" value="MAJOR FACILITATOR SUPERFAMILY MULTIDRUG TRANSPORTER MFSC"/>
    <property type="match status" value="1"/>
</dbReference>
<evidence type="ECO:0000256" key="2">
    <source>
        <dbReference type="ARBA" id="ARBA00022692"/>
    </source>
</evidence>
<feature type="domain" description="Major facilitator superfamily (MFS) profile" evidence="7">
    <location>
        <begin position="43"/>
        <end position="478"/>
    </location>
</feature>
<dbReference type="RefSeq" id="WP_121088314.1">
    <property type="nucleotide sequence ID" value="NZ_RBZU01000008.1"/>
</dbReference>
<name>A0A494XQJ0_9BURK</name>
<dbReference type="PROSITE" id="PS00216">
    <property type="entry name" value="SUGAR_TRANSPORT_1"/>
    <property type="match status" value="1"/>
</dbReference>
<dbReference type="CDD" id="cd17321">
    <property type="entry name" value="MFS_MMR_MDR_like"/>
    <property type="match status" value="1"/>
</dbReference>
<evidence type="ECO:0000259" key="7">
    <source>
        <dbReference type="PROSITE" id="PS50850"/>
    </source>
</evidence>
<dbReference type="InterPro" id="IPR036259">
    <property type="entry name" value="MFS_trans_sf"/>
</dbReference>
<keyword evidence="4 6" id="KW-0472">Membrane</keyword>
<feature type="transmembrane region" description="Helical" evidence="6">
    <location>
        <begin position="235"/>
        <end position="256"/>
    </location>
</feature>
<dbReference type="SUPFAM" id="SSF103473">
    <property type="entry name" value="MFS general substrate transporter"/>
    <property type="match status" value="1"/>
</dbReference>
<dbReference type="GO" id="GO:0016020">
    <property type="term" value="C:membrane"/>
    <property type="evidence" value="ECO:0007669"/>
    <property type="project" value="UniProtKB-SubCell"/>
</dbReference>
<organism evidence="8 9">
    <name type="scientific">Pararobbsia silviterrae</name>
    <dbReference type="NCBI Taxonomy" id="1792498"/>
    <lineage>
        <taxon>Bacteria</taxon>
        <taxon>Pseudomonadati</taxon>
        <taxon>Pseudomonadota</taxon>
        <taxon>Betaproteobacteria</taxon>
        <taxon>Burkholderiales</taxon>
        <taxon>Burkholderiaceae</taxon>
        <taxon>Pararobbsia</taxon>
    </lineage>
</organism>
<feature type="transmembrane region" description="Helical" evidence="6">
    <location>
        <begin position="196"/>
        <end position="215"/>
    </location>
</feature>
<accession>A0A494XQJ0</accession>
<keyword evidence="3 6" id="KW-1133">Transmembrane helix</keyword>
<evidence type="ECO:0000256" key="1">
    <source>
        <dbReference type="ARBA" id="ARBA00004141"/>
    </source>
</evidence>
<evidence type="ECO:0000256" key="4">
    <source>
        <dbReference type="ARBA" id="ARBA00023136"/>
    </source>
</evidence>
<feature type="transmembrane region" description="Helical" evidence="6">
    <location>
        <begin position="298"/>
        <end position="322"/>
    </location>
</feature>
<dbReference type="GO" id="GO:0022857">
    <property type="term" value="F:transmembrane transporter activity"/>
    <property type="evidence" value="ECO:0007669"/>
    <property type="project" value="InterPro"/>
</dbReference>
<feature type="region of interest" description="Disordered" evidence="5">
    <location>
        <begin position="1"/>
        <end position="32"/>
    </location>
</feature>
<proteinExistence type="predicted"/>
<keyword evidence="9" id="KW-1185">Reference proteome</keyword>
<protein>
    <submittedName>
        <fullName evidence="8">MFS transporter</fullName>
    </submittedName>
</protein>
<dbReference type="InterPro" id="IPR011701">
    <property type="entry name" value="MFS"/>
</dbReference>
<dbReference type="Pfam" id="PF07690">
    <property type="entry name" value="MFS_1"/>
    <property type="match status" value="1"/>
</dbReference>
<dbReference type="PANTHER" id="PTHR42718:SF49">
    <property type="entry name" value="EXPORT PROTEIN"/>
    <property type="match status" value="1"/>
</dbReference>
<feature type="transmembrane region" description="Helical" evidence="6">
    <location>
        <begin position="328"/>
        <end position="351"/>
    </location>
</feature>
<dbReference type="PROSITE" id="PS50850">
    <property type="entry name" value="MFS"/>
    <property type="match status" value="1"/>
</dbReference>
<feature type="transmembrane region" description="Helical" evidence="6">
    <location>
        <begin position="138"/>
        <end position="156"/>
    </location>
</feature>
<reference evidence="8 9" key="1">
    <citation type="submission" date="2018-10" db="EMBL/GenBank/DDBJ databases">
        <title>Robbsia sp. DHC34, isolated from soil.</title>
        <authorList>
            <person name="Gao Z.-H."/>
            <person name="Qiu L.-H."/>
        </authorList>
    </citation>
    <scope>NUCLEOTIDE SEQUENCE [LARGE SCALE GENOMIC DNA]</scope>
    <source>
        <strain evidence="8 9">DHC34</strain>
    </source>
</reference>
<dbReference type="Gene3D" id="1.20.1720.10">
    <property type="entry name" value="Multidrug resistance protein D"/>
    <property type="match status" value="1"/>
</dbReference>
<feature type="transmembrane region" description="Helical" evidence="6">
    <location>
        <begin position="363"/>
        <end position="381"/>
    </location>
</feature>
<feature type="transmembrane region" description="Helical" evidence="6">
    <location>
        <begin position="109"/>
        <end position="132"/>
    </location>
</feature>
<dbReference type="InterPro" id="IPR005829">
    <property type="entry name" value="Sugar_transporter_CS"/>
</dbReference>